<accession>A0A8J3R057</accession>
<proteinExistence type="predicted"/>
<evidence type="ECO:0000313" key="1">
    <source>
        <dbReference type="EMBL" id="GIH20550.1"/>
    </source>
</evidence>
<dbReference type="AlphaFoldDB" id="A0A8J3R057"/>
<gene>
    <name evidence="1" type="ORF">Raf01_87220</name>
</gene>
<sequence length="57" mass="5828">MGNVDQEDTAVRIPVAAVPRVASRSSVPAGPLPHPVLTNPAISKRLAVTELTVAAEG</sequence>
<organism evidence="1 2">
    <name type="scientific">Rugosimonospora africana</name>
    <dbReference type="NCBI Taxonomy" id="556532"/>
    <lineage>
        <taxon>Bacteria</taxon>
        <taxon>Bacillati</taxon>
        <taxon>Actinomycetota</taxon>
        <taxon>Actinomycetes</taxon>
        <taxon>Micromonosporales</taxon>
        <taxon>Micromonosporaceae</taxon>
        <taxon>Rugosimonospora</taxon>
    </lineage>
</organism>
<dbReference type="Proteomes" id="UP000642748">
    <property type="component" value="Unassembled WGS sequence"/>
</dbReference>
<evidence type="ECO:0000313" key="2">
    <source>
        <dbReference type="Proteomes" id="UP000642748"/>
    </source>
</evidence>
<reference evidence="1" key="1">
    <citation type="submission" date="2021-01" db="EMBL/GenBank/DDBJ databases">
        <title>Whole genome shotgun sequence of Rugosimonospora africana NBRC 104875.</title>
        <authorList>
            <person name="Komaki H."/>
            <person name="Tamura T."/>
        </authorList>
    </citation>
    <scope>NUCLEOTIDE SEQUENCE</scope>
    <source>
        <strain evidence="1">NBRC 104875</strain>
    </source>
</reference>
<protein>
    <submittedName>
        <fullName evidence="1">Uncharacterized protein</fullName>
    </submittedName>
</protein>
<comment type="caution">
    <text evidence="1">The sequence shown here is derived from an EMBL/GenBank/DDBJ whole genome shotgun (WGS) entry which is preliminary data.</text>
</comment>
<name>A0A8J3R057_9ACTN</name>
<dbReference type="EMBL" id="BONZ01000100">
    <property type="protein sequence ID" value="GIH20550.1"/>
    <property type="molecule type" value="Genomic_DNA"/>
</dbReference>
<keyword evidence="2" id="KW-1185">Reference proteome</keyword>